<keyword evidence="2 3" id="KW-0732">Signal</keyword>
<keyword evidence="6" id="KW-1185">Reference proteome</keyword>
<evidence type="ECO:0000256" key="2">
    <source>
        <dbReference type="ARBA" id="ARBA00022729"/>
    </source>
</evidence>
<comment type="subcellular location">
    <subcellularLocation>
        <location evidence="1">Cell envelope</location>
    </subcellularLocation>
</comment>
<dbReference type="GO" id="GO:0030313">
    <property type="term" value="C:cell envelope"/>
    <property type="evidence" value="ECO:0007669"/>
    <property type="project" value="UniProtKB-SubCell"/>
</dbReference>
<evidence type="ECO:0000256" key="3">
    <source>
        <dbReference type="SAM" id="SignalP"/>
    </source>
</evidence>
<dbReference type="InterPro" id="IPR038352">
    <property type="entry name" value="Imelysin_sf"/>
</dbReference>
<evidence type="ECO:0000313" key="6">
    <source>
        <dbReference type="Proteomes" id="UP000267268"/>
    </source>
</evidence>
<feature type="domain" description="Imelysin-like" evidence="4">
    <location>
        <begin position="43"/>
        <end position="338"/>
    </location>
</feature>
<dbReference type="PROSITE" id="PS51257">
    <property type="entry name" value="PROKAR_LIPOPROTEIN"/>
    <property type="match status" value="1"/>
</dbReference>
<organism evidence="5 6">
    <name type="scientific">Flammeovirga pectinis</name>
    <dbReference type="NCBI Taxonomy" id="2494373"/>
    <lineage>
        <taxon>Bacteria</taxon>
        <taxon>Pseudomonadati</taxon>
        <taxon>Bacteroidota</taxon>
        <taxon>Cytophagia</taxon>
        <taxon>Cytophagales</taxon>
        <taxon>Flammeovirgaceae</taxon>
        <taxon>Flammeovirga</taxon>
    </lineage>
</organism>
<gene>
    <name evidence="5" type="ORF">EI427_06405</name>
</gene>
<dbReference type="EMBL" id="CP034562">
    <property type="protein sequence ID" value="AZQ61883.1"/>
    <property type="molecule type" value="Genomic_DNA"/>
</dbReference>
<feature type="signal peptide" evidence="3">
    <location>
        <begin position="1"/>
        <end position="21"/>
    </location>
</feature>
<evidence type="ECO:0000256" key="1">
    <source>
        <dbReference type="ARBA" id="ARBA00004196"/>
    </source>
</evidence>
<dbReference type="Gene3D" id="1.20.1420.20">
    <property type="entry name" value="M75 peptidase, HXXE motif"/>
    <property type="match status" value="1"/>
</dbReference>
<proteinExistence type="predicted"/>
<dbReference type="InterPro" id="IPR018976">
    <property type="entry name" value="Imelysin-like"/>
</dbReference>
<feature type="chain" id="PRO_5019480979" description="Imelysin-like domain-containing protein" evidence="3">
    <location>
        <begin position="22"/>
        <end position="362"/>
    </location>
</feature>
<dbReference type="OrthoDB" id="650514at2"/>
<dbReference type="Proteomes" id="UP000267268">
    <property type="component" value="Chromosome 1"/>
</dbReference>
<evidence type="ECO:0000313" key="5">
    <source>
        <dbReference type="EMBL" id="AZQ61883.1"/>
    </source>
</evidence>
<dbReference type="AlphaFoldDB" id="A0A3S9P102"/>
<dbReference type="Pfam" id="PF09375">
    <property type="entry name" value="Peptidase_M75"/>
    <property type="match status" value="1"/>
</dbReference>
<reference evidence="5 6" key="1">
    <citation type="submission" date="2018-12" db="EMBL/GenBank/DDBJ databases">
        <title>Flammeovirga pectinis sp. nov., isolated from the gut of the Korean scallop, Patinopecten yessoensis.</title>
        <authorList>
            <person name="Bae J.-W."/>
            <person name="Jeong Y.-S."/>
            <person name="Kang W."/>
        </authorList>
    </citation>
    <scope>NUCLEOTIDE SEQUENCE [LARGE SCALE GENOMIC DNA]</scope>
    <source>
        <strain evidence="5 6">L12M1</strain>
    </source>
</reference>
<dbReference type="KEGG" id="fll:EI427_06405"/>
<dbReference type="RefSeq" id="WP_126612840.1">
    <property type="nucleotide sequence ID" value="NZ_CP034562.1"/>
</dbReference>
<name>A0A3S9P102_9BACT</name>
<dbReference type="InterPro" id="IPR034984">
    <property type="entry name" value="Imelysin-like_IPPA"/>
</dbReference>
<evidence type="ECO:0000259" key="4">
    <source>
        <dbReference type="Pfam" id="PF09375"/>
    </source>
</evidence>
<accession>A0A3S9P102</accession>
<sequence>MKKVNLIVFIAFIAAFFSCESESNVSVDFSQDEMLTNYANNLIVPSFESYKNATNALKEKTAVFTATPSEETLNSLKEALKDSYNAWSKVNAYQFGPAMEASLLSNSNTFPTKYLEVESSIVSNNWNLGSITSNNKKGLPAVDYLIFNQDAAETVTAFADDNRKRYLTECVADLDNRASSVYELWVNGYAAEFSANTGNDPSSALSFLVNEYNKAYERCKNQRVGYPLAKFSSDLTPQVSPKSVEAYYSQETLALLVSNIESLENIFLGKGETDGEGLADYLDAYYKSGASEKDLTAEILNQFDMIKAKLDACNDPFSEHISNNDQVVNDLYDELTKLVVLIKSDMSSVLSVKITYQDSDGD</sequence>
<protein>
    <recommendedName>
        <fullName evidence="4">Imelysin-like domain-containing protein</fullName>
    </recommendedName>
</protein>
<dbReference type="CDD" id="cd14659">
    <property type="entry name" value="Imelysin-like_IPPA"/>
    <property type="match status" value="1"/>
</dbReference>